<comment type="caution">
    <text evidence="2">The sequence shown here is derived from an EMBL/GenBank/DDBJ whole genome shotgun (WGS) entry which is preliminary data.</text>
</comment>
<dbReference type="InterPro" id="IPR016155">
    <property type="entry name" value="Mopterin_synth/thiamin_S_b"/>
</dbReference>
<proteinExistence type="predicted"/>
<dbReference type="Gene3D" id="3.10.20.30">
    <property type="match status" value="1"/>
</dbReference>
<reference evidence="2" key="1">
    <citation type="journal article" date="2015" name="Nature">
        <title>Complex archaea that bridge the gap between prokaryotes and eukaryotes.</title>
        <authorList>
            <person name="Spang A."/>
            <person name="Saw J.H."/>
            <person name="Jorgensen S.L."/>
            <person name="Zaremba-Niedzwiedzka K."/>
            <person name="Martijn J."/>
            <person name="Lind A.E."/>
            <person name="van Eijk R."/>
            <person name="Schleper C."/>
            <person name="Guy L."/>
            <person name="Ettema T.J."/>
        </authorList>
    </citation>
    <scope>NUCLEOTIDE SEQUENCE</scope>
</reference>
<dbReference type="EMBL" id="LAZR01005060">
    <property type="protein sequence ID" value="KKN03188.1"/>
    <property type="molecule type" value="Genomic_DNA"/>
</dbReference>
<evidence type="ECO:0000259" key="1">
    <source>
        <dbReference type="Pfam" id="PF14451"/>
    </source>
</evidence>
<evidence type="ECO:0000313" key="2">
    <source>
        <dbReference type="EMBL" id="KKN03188.1"/>
    </source>
</evidence>
<protein>
    <recommendedName>
        <fullName evidence="1">Ubiquitin Mut7-C domain-containing protein</fullName>
    </recommendedName>
</protein>
<accession>A0A0F9QD35</accession>
<dbReference type="AlphaFoldDB" id="A0A0F9QD35"/>
<dbReference type="InterPro" id="IPR027798">
    <property type="entry name" value="Ub_Mut7C"/>
</dbReference>
<name>A0A0F9QD35_9ZZZZ</name>
<feature type="domain" description="Ubiquitin Mut7-C" evidence="1">
    <location>
        <begin position="25"/>
        <end position="79"/>
    </location>
</feature>
<dbReference type="InterPro" id="IPR012675">
    <property type="entry name" value="Beta-grasp_dom_sf"/>
</dbReference>
<dbReference type="Pfam" id="PF14451">
    <property type="entry name" value="Ub-Mut7C"/>
    <property type="match status" value="1"/>
</dbReference>
<organism evidence="2">
    <name type="scientific">marine sediment metagenome</name>
    <dbReference type="NCBI Taxonomy" id="412755"/>
    <lineage>
        <taxon>unclassified sequences</taxon>
        <taxon>metagenomes</taxon>
        <taxon>ecological metagenomes</taxon>
    </lineage>
</organism>
<gene>
    <name evidence="2" type="ORF">LCGC14_1110200</name>
</gene>
<sequence>MPIQVKLFGDLRKKTQQQISGSSSLKLSINNSNLNRVKDILKKFSIEEDEVSHIFVNGRYSGFKKNVKNGDIISMFPKNMGLLYKWYFNREEDE</sequence>
<dbReference type="SUPFAM" id="SSF54285">
    <property type="entry name" value="MoaD/ThiS"/>
    <property type="match status" value="1"/>
</dbReference>